<feature type="transmembrane region" description="Helical" evidence="9">
    <location>
        <begin position="107"/>
        <end position="125"/>
    </location>
</feature>
<evidence type="ECO:0000256" key="8">
    <source>
        <dbReference type="ARBA" id="ARBA00023012"/>
    </source>
</evidence>
<sequence>MTSSVAPPVTADEMTLDAGVWSPRIRFLDLACLVLSLLAAATETYLLLQDGGAVGDVVGLALILIGIGTVRSRLRIGPRPLSTRLWLATALVALGPLSVTALGGDPLVSWTIVVFTAFSITLRGLPGALVGGILGAAAYLAVIASDGLGAVDPTAFVALTCCFTAAATGSALRSYVRYRTEFAERTRQTLASRDAETHQRVAEERLRIARDLHDIVGHEIAVLNIHLSVAQVNLPADAIAAKTSLESARTSVQSVLGETQRILHVLRTSQGEEGLGTPAAEFDRIPALIGGFQQAGATIDANLCAVRAQLDPEVSTAAYRVVEEALTNSQKHGTGPVKVTTLTRGPVLEITITNAKRPGAPLPGRRGYGLVGMRERVASAGGRLVLRDEDDRFAVEATLRIDGSAHA</sequence>
<dbReference type="CDD" id="cd16917">
    <property type="entry name" value="HATPase_UhpB-NarQ-NarX-like"/>
    <property type="match status" value="1"/>
</dbReference>
<dbReference type="Gene3D" id="1.20.5.1930">
    <property type="match status" value="1"/>
</dbReference>
<keyword evidence="9" id="KW-0472">Membrane</keyword>
<protein>
    <recommendedName>
        <fullName evidence="2">histidine kinase</fullName>
        <ecNumber evidence="2">2.7.13.3</ecNumber>
    </recommendedName>
</protein>
<proteinExistence type="predicted"/>
<comment type="caution">
    <text evidence="11">The sequence shown here is derived from an EMBL/GenBank/DDBJ whole genome shotgun (WGS) entry which is preliminary data.</text>
</comment>
<dbReference type="SUPFAM" id="SSF55874">
    <property type="entry name" value="ATPase domain of HSP90 chaperone/DNA topoisomerase II/histidine kinase"/>
    <property type="match status" value="1"/>
</dbReference>
<dbReference type="Gene3D" id="3.30.565.10">
    <property type="entry name" value="Histidine kinase-like ATPase, C-terminal domain"/>
    <property type="match status" value="1"/>
</dbReference>
<dbReference type="InterPro" id="IPR011712">
    <property type="entry name" value="Sig_transdc_His_kin_sub3_dim/P"/>
</dbReference>
<keyword evidence="12" id="KW-1185">Reference proteome</keyword>
<keyword evidence="4" id="KW-0808">Transferase</keyword>
<dbReference type="InterPro" id="IPR036890">
    <property type="entry name" value="HATPase_C_sf"/>
</dbReference>
<keyword evidence="6 11" id="KW-0418">Kinase</keyword>
<dbReference type="EC" id="2.7.13.3" evidence="2"/>
<evidence type="ECO:0000256" key="4">
    <source>
        <dbReference type="ARBA" id="ARBA00022679"/>
    </source>
</evidence>
<keyword evidence="8" id="KW-0902">Two-component regulatory system</keyword>
<feature type="transmembrane region" description="Helical" evidence="9">
    <location>
        <begin position="53"/>
        <end position="71"/>
    </location>
</feature>
<comment type="catalytic activity">
    <reaction evidence="1">
        <text>ATP + protein L-histidine = ADP + protein N-phospho-L-histidine.</text>
        <dbReference type="EC" id="2.7.13.3"/>
    </reaction>
</comment>
<evidence type="ECO:0000313" key="12">
    <source>
        <dbReference type="Proteomes" id="UP001256673"/>
    </source>
</evidence>
<dbReference type="PANTHER" id="PTHR24421">
    <property type="entry name" value="NITRATE/NITRITE SENSOR PROTEIN NARX-RELATED"/>
    <property type="match status" value="1"/>
</dbReference>
<keyword evidence="9" id="KW-0812">Transmembrane</keyword>
<evidence type="ECO:0000313" key="11">
    <source>
        <dbReference type="EMBL" id="MDU0328437.1"/>
    </source>
</evidence>
<evidence type="ECO:0000259" key="10">
    <source>
        <dbReference type="Pfam" id="PF07730"/>
    </source>
</evidence>
<feature type="transmembrane region" description="Helical" evidence="9">
    <location>
        <begin position="132"/>
        <end position="150"/>
    </location>
</feature>
<evidence type="ECO:0000256" key="2">
    <source>
        <dbReference type="ARBA" id="ARBA00012438"/>
    </source>
</evidence>
<evidence type="ECO:0000256" key="6">
    <source>
        <dbReference type="ARBA" id="ARBA00022777"/>
    </source>
</evidence>
<dbReference type="RefSeq" id="WP_316002034.1">
    <property type="nucleotide sequence ID" value="NZ_JAWDIU010000008.1"/>
</dbReference>
<keyword evidence="9" id="KW-1133">Transmembrane helix</keyword>
<accession>A0ABU3RZZ3</accession>
<organism evidence="11 12">
    <name type="scientific">Microbacterium algihabitans</name>
    <dbReference type="NCBI Taxonomy" id="3075992"/>
    <lineage>
        <taxon>Bacteria</taxon>
        <taxon>Bacillati</taxon>
        <taxon>Actinomycetota</taxon>
        <taxon>Actinomycetes</taxon>
        <taxon>Micrococcales</taxon>
        <taxon>Microbacteriaceae</taxon>
        <taxon>Microbacterium</taxon>
    </lineage>
</organism>
<evidence type="ECO:0000256" key="9">
    <source>
        <dbReference type="SAM" id="Phobius"/>
    </source>
</evidence>
<feature type="transmembrane region" description="Helical" evidence="9">
    <location>
        <begin position="83"/>
        <end position="101"/>
    </location>
</feature>
<feature type="domain" description="Signal transduction histidine kinase subgroup 3 dimerisation and phosphoacceptor" evidence="10">
    <location>
        <begin position="204"/>
        <end position="270"/>
    </location>
</feature>
<dbReference type="Pfam" id="PF07730">
    <property type="entry name" value="HisKA_3"/>
    <property type="match status" value="1"/>
</dbReference>
<dbReference type="Proteomes" id="UP001256673">
    <property type="component" value="Unassembled WGS sequence"/>
</dbReference>
<dbReference type="GO" id="GO:0016301">
    <property type="term" value="F:kinase activity"/>
    <property type="evidence" value="ECO:0007669"/>
    <property type="project" value="UniProtKB-KW"/>
</dbReference>
<evidence type="ECO:0000256" key="5">
    <source>
        <dbReference type="ARBA" id="ARBA00022741"/>
    </source>
</evidence>
<keyword evidence="5" id="KW-0547">Nucleotide-binding</keyword>
<evidence type="ECO:0000256" key="1">
    <source>
        <dbReference type="ARBA" id="ARBA00000085"/>
    </source>
</evidence>
<reference evidence="11 12" key="1">
    <citation type="submission" date="2023-09" db="EMBL/GenBank/DDBJ databases">
        <title>Microbacterium fusihabitans sp. nov., Microbacterium phycihabitans sp. nov., and Microbacterium cervinum sp. nov., isolated from dried seaweeds of beach.</title>
        <authorList>
            <person name="Lee S.D."/>
        </authorList>
    </citation>
    <scope>NUCLEOTIDE SEQUENCE [LARGE SCALE GENOMIC DNA]</scope>
    <source>
        <strain evidence="11 12">KSW2-21</strain>
    </source>
</reference>
<feature type="transmembrane region" description="Helical" evidence="9">
    <location>
        <begin position="156"/>
        <end position="176"/>
    </location>
</feature>
<keyword evidence="7" id="KW-0067">ATP-binding</keyword>
<gene>
    <name evidence="11" type="ORF">RWH43_16885</name>
</gene>
<evidence type="ECO:0000256" key="7">
    <source>
        <dbReference type="ARBA" id="ARBA00022840"/>
    </source>
</evidence>
<dbReference type="InterPro" id="IPR050482">
    <property type="entry name" value="Sensor_HK_TwoCompSys"/>
</dbReference>
<evidence type="ECO:0000256" key="3">
    <source>
        <dbReference type="ARBA" id="ARBA00022553"/>
    </source>
</evidence>
<name>A0ABU3RZZ3_9MICO</name>
<dbReference type="PANTHER" id="PTHR24421:SF10">
    <property type="entry name" value="NITRATE_NITRITE SENSOR PROTEIN NARQ"/>
    <property type="match status" value="1"/>
</dbReference>
<keyword evidence="3" id="KW-0597">Phosphoprotein</keyword>
<dbReference type="EMBL" id="JAWDIU010000008">
    <property type="protein sequence ID" value="MDU0328437.1"/>
    <property type="molecule type" value="Genomic_DNA"/>
</dbReference>